<gene>
    <name evidence="1" type="ORF">METZ01_LOCUS367950</name>
</gene>
<feature type="non-terminal residue" evidence="1">
    <location>
        <position position="28"/>
    </location>
</feature>
<dbReference type="AlphaFoldDB" id="A0A382SYY1"/>
<sequence>ADHIFCVAGDFSTAGQKNSSRDSSKKRL</sequence>
<proteinExistence type="predicted"/>
<accession>A0A382SYY1</accession>
<feature type="non-terminal residue" evidence="1">
    <location>
        <position position="1"/>
    </location>
</feature>
<organism evidence="1">
    <name type="scientific">marine metagenome</name>
    <dbReference type="NCBI Taxonomy" id="408172"/>
    <lineage>
        <taxon>unclassified sequences</taxon>
        <taxon>metagenomes</taxon>
        <taxon>ecological metagenomes</taxon>
    </lineage>
</organism>
<reference evidence="1" key="1">
    <citation type="submission" date="2018-05" db="EMBL/GenBank/DDBJ databases">
        <authorList>
            <person name="Lanie J.A."/>
            <person name="Ng W.-L."/>
            <person name="Kazmierczak K.M."/>
            <person name="Andrzejewski T.M."/>
            <person name="Davidsen T.M."/>
            <person name="Wayne K.J."/>
            <person name="Tettelin H."/>
            <person name="Glass J.I."/>
            <person name="Rusch D."/>
            <person name="Podicherti R."/>
            <person name="Tsui H.-C.T."/>
            <person name="Winkler M.E."/>
        </authorList>
    </citation>
    <scope>NUCLEOTIDE SEQUENCE</scope>
</reference>
<dbReference type="EMBL" id="UINC01132652">
    <property type="protein sequence ID" value="SVD15096.1"/>
    <property type="molecule type" value="Genomic_DNA"/>
</dbReference>
<evidence type="ECO:0000313" key="1">
    <source>
        <dbReference type="EMBL" id="SVD15096.1"/>
    </source>
</evidence>
<protein>
    <submittedName>
        <fullName evidence="1">Uncharacterized protein</fullName>
    </submittedName>
</protein>
<name>A0A382SYY1_9ZZZZ</name>